<evidence type="ECO:0008006" key="3">
    <source>
        <dbReference type="Google" id="ProtNLM"/>
    </source>
</evidence>
<gene>
    <name evidence="1" type="ORF">DI628_00135</name>
</gene>
<name>A0A6N4RAG7_BLAVI</name>
<dbReference type="EMBL" id="VAFM01000001">
    <property type="protein sequence ID" value="TKW61075.1"/>
    <property type="molecule type" value="Genomic_DNA"/>
</dbReference>
<dbReference type="PANTHER" id="PTHR39206:SF1">
    <property type="entry name" value="SLL8004 PROTEIN"/>
    <property type="match status" value="1"/>
</dbReference>
<dbReference type="PANTHER" id="PTHR39206">
    <property type="entry name" value="SLL8004 PROTEIN"/>
    <property type="match status" value="1"/>
</dbReference>
<dbReference type="Gene3D" id="3.40.50.300">
    <property type="entry name" value="P-loop containing nucleotide triphosphate hydrolases"/>
    <property type="match status" value="1"/>
</dbReference>
<reference evidence="1 2" key="1">
    <citation type="journal article" date="2017" name="Nat. Commun.">
        <title>In situ click chemistry generation of cyclooxygenase-2 inhibitors.</title>
        <authorList>
            <person name="Bhardwaj A."/>
            <person name="Kaur J."/>
            <person name="Wuest M."/>
            <person name="Wuest F."/>
        </authorList>
    </citation>
    <scope>NUCLEOTIDE SEQUENCE [LARGE SCALE GENOMIC DNA]</scope>
    <source>
        <strain evidence="1">S2_018_000_R2_106</strain>
    </source>
</reference>
<protein>
    <recommendedName>
        <fullName evidence="3">UDP-N-acetylglucosamine kinase</fullName>
    </recommendedName>
</protein>
<comment type="caution">
    <text evidence="1">The sequence shown here is derived from an EMBL/GenBank/DDBJ whole genome shotgun (WGS) entry which is preliminary data.</text>
</comment>
<dbReference type="SUPFAM" id="SSF52540">
    <property type="entry name" value="P-loop containing nucleoside triphosphate hydrolases"/>
    <property type="match status" value="1"/>
</dbReference>
<dbReference type="InterPro" id="IPR027417">
    <property type="entry name" value="P-loop_NTPase"/>
</dbReference>
<dbReference type="AlphaFoldDB" id="A0A6N4RAG7"/>
<organism evidence="1 2">
    <name type="scientific">Blastochloris viridis</name>
    <name type="common">Rhodopseudomonas viridis</name>
    <dbReference type="NCBI Taxonomy" id="1079"/>
    <lineage>
        <taxon>Bacteria</taxon>
        <taxon>Pseudomonadati</taxon>
        <taxon>Pseudomonadota</taxon>
        <taxon>Alphaproteobacteria</taxon>
        <taxon>Hyphomicrobiales</taxon>
        <taxon>Blastochloridaceae</taxon>
        <taxon>Blastochloris</taxon>
    </lineage>
</organism>
<dbReference type="Proteomes" id="UP000320948">
    <property type="component" value="Unassembled WGS sequence"/>
</dbReference>
<evidence type="ECO:0000313" key="1">
    <source>
        <dbReference type="EMBL" id="TKW61075.1"/>
    </source>
</evidence>
<proteinExistence type="predicted"/>
<dbReference type="Pfam" id="PF13671">
    <property type="entry name" value="AAA_33"/>
    <property type="match status" value="1"/>
</dbReference>
<sequence length="183" mass="20300">MVGGCNGAGKSTYASRFLSDSDYINPDALQAEQEVSAFEIGRFVVNLVETKLESGNDFVLESTFSDRRGLNLFRQARAAGWRTRLIFVGLDSPLLHKERVALRVSKGGHYIADELIERRYPRALENLKAALTEVDEILVLGNSGQDFCEIAEFRNGIVSNIFPQGEAEGYFAEYVRKLGSEVG</sequence>
<evidence type="ECO:0000313" key="2">
    <source>
        <dbReference type="Proteomes" id="UP000320948"/>
    </source>
</evidence>
<accession>A0A6N4RAG7</accession>